<comment type="caution">
    <text evidence="1">The sequence shown here is derived from an EMBL/GenBank/DDBJ whole genome shotgun (WGS) entry which is preliminary data.</text>
</comment>
<dbReference type="Gene3D" id="3.80.10.10">
    <property type="entry name" value="Ribonuclease Inhibitor"/>
    <property type="match status" value="1"/>
</dbReference>
<dbReference type="InterPro" id="IPR032675">
    <property type="entry name" value="LRR_dom_sf"/>
</dbReference>
<protein>
    <submittedName>
        <fullName evidence="1">Uncharacterized protein</fullName>
    </submittedName>
</protein>
<proteinExistence type="predicted"/>
<evidence type="ECO:0000313" key="1">
    <source>
        <dbReference type="EMBL" id="KAG2209475.1"/>
    </source>
</evidence>
<sequence length="554" mass="64586">MYKSVTFEALTIDLSCVQSEYYDILNSPSRPGQWVTSFTFQSFRAEENYTANITETRLYHLMMFTPHVKVVQFDLIEYVTAEDWDYFYKVLKTANVWKLRCLPDDWNLYGVNSQADLKTVYSTYIKCTQHLKHSLRSVRLIKQPIPTNIGPSFIHELVTLTSLHITEGYLKTMSDLDILLQYTPQLEELSVDFTNTRFNTDQKDDKTILNGVYPSIRILTFHDYVFQTDNQVCVFNNNFTGLRRLHITCFQNKLSLNPEITDNFFMVLASLSSYHIHFSGNTIDISDFIIKNCRQKLHVSVNNNNYVDEDAITISKTQRVSRTMINYKFHHDYSNARHILSNLGPNVQQFELGNSGEEVTQEILGTVFSSHQKNIHALVFQRLKFKKFDRTDSLYTSCIQSITFNNCQIYGQFLEMLSAQFTKLSKVRFKGYRLIKRPKYFWADINMPSTDFHTLCISYAFPPYVYLETMGKFAWYNGDYVVPKTLCASSLVSITYAKKGTTKYYYTRNKAKQVLVETAEPQFYLLLEKNPDVVFIKITVKSIRRLLIKPAVAH</sequence>
<organism evidence="1 2">
    <name type="scientific">Mucor saturninus</name>
    <dbReference type="NCBI Taxonomy" id="64648"/>
    <lineage>
        <taxon>Eukaryota</taxon>
        <taxon>Fungi</taxon>
        <taxon>Fungi incertae sedis</taxon>
        <taxon>Mucoromycota</taxon>
        <taxon>Mucoromycotina</taxon>
        <taxon>Mucoromycetes</taxon>
        <taxon>Mucorales</taxon>
        <taxon>Mucorineae</taxon>
        <taxon>Mucoraceae</taxon>
        <taxon>Mucor</taxon>
    </lineage>
</organism>
<name>A0A8H7RFN4_9FUNG</name>
<keyword evidence="2" id="KW-1185">Reference proteome</keyword>
<evidence type="ECO:0000313" key="2">
    <source>
        <dbReference type="Proteomes" id="UP000603453"/>
    </source>
</evidence>
<dbReference type="OrthoDB" id="2255984at2759"/>
<reference evidence="1" key="1">
    <citation type="submission" date="2020-12" db="EMBL/GenBank/DDBJ databases">
        <title>Metabolic potential, ecology and presence of endohyphal bacteria is reflected in genomic diversity of Mucoromycotina.</title>
        <authorList>
            <person name="Muszewska A."/>
            <person name="Okrasinska A."/>
            <person name="Steczkiewicz K."/>
            <person name="Drgas O."/>
            <person name="Orlowska M."/>
            <person name="Perlinska-Lenart U."/>
            <person name="Aleksandrzak-Piekarczyk T."/>
            <person name="Szatraj K."/>
            <person name="Zielenkiewicz U."/>
            <person name="Pilsyk S."/>
            <person name="Malc E."/>
            <person name="Mieczkowski P."/>
            <person name="Kruszewska J.S."/>
            <person name="Biernat P."/>
            <person name="Pawlowska J."/>
        </authorList>
    </citation>
    <scope>NUCLEOTIDE SEQUENCE</scope>
    <source>
        <strain evidence="1">WA0000017839</strain>
    </source>
</reference>
<dbReference type="SUPFAM" id="SSF52047">
    <property type="entry name" value="RNI-like"/>
    <property type="match status" value="1"/>
</dbReference>
<dbReference type="Proteomes" id="UP000603453">
    <property type="component" value="Unassembled WGS sequence"/>
</dbReference>
<dbReference type="AlphaFoldDB" id="A0A8H7RFN4"/>
<dbReference type="EMBL" id="JAEPRD010000015">
    <property type="protein sequence ID" value="KAG2209475.1"/>
    <property type="molecule type" value="Genomic_DNA"/>
</dbReference>
<gene>
    <name evidence="1" type="ORF">INT47_008318</name>
</gene>
<accession>A0A8H7RFN4</accession>